<comment type="caution">
    <text evidence="2">The sequence shown here is derived from an EMBL/GenBank/DDBJ whole genome shotgun (WGS) entry which is preliminary data.</text>
</comment>
<evidence type="ECO:0000256" key="1">
    <source>
        <dbReference type="SAM" id="MobiDB-lite"/>
    </source>
</evidence>
<feature type="region of interest" description="Disordered" evidence="1">
    <location>
        <begin position="1089"/>
        <end position="1111"/>
    </location>
</feature>
<feature type="compositionally biased region" description="Low complexity" evidence="1">
    <location>
        <begin position="112"/>
        <end position="121"/>
    </location>
</feature>
<gene>
    <name evidence="2" type="primary">Acey_s0458.g1820</name>
    <name evidence="2" type="synonym">Acey-F33H1.4</name>
    <name evidence="2" type="ORF">Y032_0458g1820</name>
</gene>
<protein>
    <submittedName>
        <fullName evidence="2">Uncharacterized protein</fullName>
    </submittedName>
</protein>
<feature type="compositionally biased region" description="Polar residues" evidence="1">
    <location>
        <begin position="15"/>
        <end position="40"/>
    </location>
</feature>
<sequence>MQGRLIHPFMRDTRTGSSRRIVRTSQPSTSSESENFPSKASDSTQSQRRTRTRKSDVATGDAASVPVQSETKTPRGKLDQECTLKEEGSLSMNSRSYQRRKGHARIDDDVSSSKSSVAGDNVSKESAEPNSPAPSVSGLRRSAREPRPKRTLSPTPISPKRRARLKKPNLVLVGYDPEEIETKNVDTATSDKRVEAELPHQHEPLCGSQQSLGVASPVTSFKSLDGDSDLANDTPVADDDMENDLVDIQPFDSGDTTSEVFVSAKFTGRRNNEGSVEVSVLAIPQQVENIEHSTKFAEQQLDADSFIPSMRKEFVSDTSLQKNRSEQDEVGTLSADVHDHLSSSSEGIAQTRVVEPSASEAHIGVLDAGGENDFIGDDVASQMEPPVLEGPIIESPTSEFKPGVDVPPTLMADGVLPKPHPKPMHYVVGEIYRVHTPNGTEQEVQLALMDDGTEALVNANGDIVDMTPEDTYAAIDICDIEFNFLDDKNVVCGLCGEVVQYLTLFSGHLPRVHPEMLEPDMLIGDLTYVEYLKAKLENDRKNIQNGFKFAKQALFRRTPRKVSQIRINPNEMTMPQLEVALRKKLLEKMGRRVNVSLVDKEHVKCGICNSVISINKKFEIVHVIRHFNAWHPTNHQCAGQWQKRTQRPGVGKPLSKQDFAVIDLSHTQPDNLQCIWCGMFIDATTIAVHFTDCHPGEVEVPKCLLCIQELVINARVIEKFGSDFDIVLQDEFHIKVGKLNKLFTSESQMDTAIEKYLDILNGKRKRASITVERRVFEGDSMVVQTTAIPGDDDPLDELDLDSDPQPPRKTNTNSRMIFGKHNKPKRSMVQPIYRQAPPTNSEYVKVISDSHWKCKICDADLYGAVISACAIRHFKLKHPQESDSLQFEVVRARLDRISDGCMEFVHPMMLECLICHLTYQLHKPYNVCRGIRHLKSRHPEIMPEFNGEPLRRYRKTGTALRLDDDPNIPRRRRDSHLQGNNDADLLARMKAQYPNSFDKVQTIYGDSGEPMYVLMSGEGESEEITKENIKNLSSVSGAEPNEQEAQENDGQFATADVKPGREVVFELSFDYNNLDADGKPQKHLVRVTPNAEPNAPSKSTSNPNPRPSFFVQNERRNIPEPSSEQNEANEVFFGEVDHADSNSAESSTVMLGDVLFIDADGNEIIQRTTALPDGTIQQQYLGQAEDGSLFLLDDIVSAGLHPYSETVEEVYDGEIIDESAEPQEMVLQDEYENGVEGVANSRYPAVNQTDFRNRPEVLNGDSFETTIMQHPYNGNGAVVVQEGYSGGVGRQELRPQYSREVVVEDTIHYAEDEVVLNEEDYEQHMEEYCGEQEFEQSTVASEPGTAVIEDASQVVHASTRQGESNVYVSANSKQS</sequence>
<feature type="compositionally biased region" description="Polar residues" evidence="1">
    <location>
        <begin position="1355"/>
        <end position="1375"/>
    </location>
</feature>
<accession>A0A016WY81</accession>
<feature type="compositionally biased region" description="Basic and acidic residues" evidence="1">
    <location>
        <begin position="72"/>
        <end position="88"/>
    </location>
</feature>
<feature type="region of interest" description="Disordered" evidence="1">
    <location>
        <begin position="1354"/>
        <end position="1375"/>
    </location>
</feature>
<organism evidence="2 3">
    <name type="scientific">Ancylostoma ceylanicum</name>
    <dbReference type="NCBI Taxonomy" id="53326"/>
    <lineage>
        <taxon>Eukaryota</taxon>
        <taxon>Metazoa</taxon>
        <taxon>Ecdysozoa</taxon>
        <taxon>Nematoda</taxon>
        <taxon>Chromadorea</taxon>
        <taxon>Rhabditida</taxon>
        <taxon>Rhabditina</taxon>
        <taxon>Rhabditomorpha</taxon>
        <taxon>Strongyloidea</taxon>
        <taxon>Ancylostomatidae</taxon>
        <taxon>Ancylostomatinae</taxon>
        <taxon>Ancylostoma</taxon>
    </lineage>
</organism>
<proteinExistence type="predicted"/>
<feature type="compositionally biased region" description="Acidic residues" evidence="1">
    <location>
        <begin position="790"/>
        <end position="802"/>
    </location>
</feature>
<feature type="region of interest" description="Disordered" evidence="1">
    <location>
        <begin position="1"/>
        <end position="165"/>
    </location>
</feature>
<dbReference type="STRING" id="53326.A0A016WY81"/>
<dbReference type="EMBL" id="JARK01000058">
    <property type="protein sequence ID" value="EYC44526.1"/>
    <property type="molecule type" value="Genomic_DNA"/>
</dbReference>
<dbReference type="Proteomes" id="UP000024635">
    <property type="component" value="Unassembled WGS sequence"/>
</dbReference>
<evidence type="ECO:0000313" key="2">
    <source>
        <dbReference type="EMBL" id="EYC44526.1"/>
    </source>
</evidence>
<reference evidence="3" key="1">
    <citation type="journal article" date="2015" name="Nat. Genet.">
        <title>The genome and transcriptome of the zoonotic hookworm Ancylostoma ceylanicum identify infection-specific gene families.</title>
        <authorList>
            <person name="Schwarz E.M."/>
            <person name="Hu Y."/>
            <person name="Antoshechkin I."/>
            <person name="Miller M.M."/>
            <person name="Sternberg P.W."/>
            <person name="Aroian R.V."/>
        </authorList>
    </citation>
    <scope>NUCLEOTIDE SEQUENCE</scope>
    <source>
        <strain evidence="3">HY135</strain>
    </source>
</reference>
<feature type="region of interest" description="Disordered" evidence="1">
    <location>
        <begin position="787"/>
        <end position="819"/>
    </location>
</feature>
<keyword evidence="3" id="KW-1185">Reference proteome</keyword>
<evidence type="ECO:0000313" key="3">
    <source>
        <dbReference type="Proteomes" id="UP000024635"/>
    </source>
</evidence>
<name>A0A016WY81_9BILA</name>
<dbReference type="OrthoDB" id="5828306at2759"/>